<organism evidence="2 3">
    <name type="scientific">Bhargavaea ullalensis</name>
    <dbReference type="NCBI Taxonomy" id="1265685"/>
    <lineage>
        <taxon>Bacteria</taxon>
        <taxon>Bacillati</taxon>
        <taxon>Bacillota</taxon>
        <taxon>Bacilli</taxon>
        <taxon>Bacillales</taxon>
        <taxon>Caryophanaceae</taxon>
        <taxon>Bhargavaea</taxon>
    </lineage>
</organism>
<protein>
    <recommendedName>
        <fullName evidence="4">DUF1304 domain-containing protein</fullName>
    </recommendedName>
</protein>
<keyword evidence="1" id="KW-1133">Transmembrane helix</keyword>
<feature type="transmembrane region" description="Helical" evidence="1">
    <location>
        <begin position="53"/>
        <end position="74"/>
    </location>
</feature>
<keyword evidence="1" id="KW-0812">Transmembrane</keyword>
<keyword evidence="1" id="KW-0472">Membrane</keyword>
<sequence length="131" mass="13825">MEMENGWVIISACMAAGIFVGVAVFQVLLSLGRPLGEYAMGGYHKVLPGKLRLVSSINAAILLLMGFIVLQHAGLISGGSFFANDLMMWGITAFLGLNTAANLASRSHKEKRVMAPVSAIAFALCLIVALS</sequence>
<name>A0ABV2GBT1_9BACL</name>
<comment type="caution">
    <text evidence="2">The sequence shown here is derived from an EMBL/GenBank/DDBJ whole genome shotgun (WGS) entry which is preliminary data.</text>
</comment>
<feature type="transmembrane region" description="Helical" evidence="1">
    <location>
        <begin position="6"/>
        <end position="32"/>
    </location>
</feature>
<gene>
    <name evidence="2" type="ORF">ABID49_001509</name>
</gene>
<keyword evidence="3" id="KW-1185">Reference proteome</keyword>
<reference evidence="2 3" key="1">
    <citation type="submission" date="2024-06" db="EMBL/GenBank/DDBJ databases">
        <title>Genomic Encyclopedia of Type Strains, Phase IV (KMG-IV): sequencing the most valuable type-strain genomes for metagenomic binning, comparative biology and taxonomic classification.</title>
        <authorList>
            <person name="Goeker M."/>
        </authorList>
    </citation>
    <scope>NUCLEOTIDE SEQUENCE [LARGE SCALE GENOMIC DNA]</scope>
    <source>
        <strain evidence="2 3">DSM 26128</strain>
    </source>
</reference>
<accession>A0ABV2GBT1</accession>
<feature type="transmembrane region" description="Helical" evidence="1">
    <location>
        <begin position="86"/>
        <end position="104"/>
    </location>
</feature>
<dbReference type="Proteomes" id="UP001549099">
    <property type="component" value="Unassembled WGS sequence"/>
</dbReference>
<dbReference type="RefSeq" id="WP_354196901.1">
    <property type="nucleotide sequence ID" value="NZ_JBEPLW010000009.1"/>
</dbReference>
<evidence type="ECO:0008006" key="4">
    <source>
        <dbReference type="Google" id="ProtNLM"/>
    </source>
</evidence>
<dbReference type="EMBL" id="JBEPLW010000009">
    <property type="protein sequence ID" value="MET3575604.1"/>
    <property type="molecule type" value="Genomic_DNA"/>
</dbReference>
<proteinExistence type="predicted"/>
<evidence type="ECO:0000256" key="1">
    <source>
        <dbReference type="SAM" id="Phobius"/>
    </source>
</evidence>
<evidence type="ECO:0000313" key="3">
    <source>
        <dbReference type="Proteomes" id="UP001549099"/>
    </source>
</evidence>
<feature type="transmembrane region" description="Helical" evidence="1">
    <location>
        <begin position="113"/>
        <end position="130"/>
    </location>
</feature>
<evidence type="ECO:0000313" key="2">
    <source>
        <dbReference type="EMBL" id="MET3575604.1"/>
    </source>
</evidence>